<sequence length="92" mass="10728">MEVQMKPVTEQLDRVKDLAFPEFGSLQDWEASGRPKYIKTVDVEVEVEFCWVEGQVEEVPSRQIRVKSKRDEDPAEGNVDWEEDWGPNDLEC</sequence>
<accession>A0A314XR72</accession>
<protein>
    <submittedName>
        <fullName evidence="2">Uncharacterized protein</fullName>
    </submittedName>
</protein>
<evidence type="ECO:0000313" key="3">
    <source>
        <dbReference type="Proteomes" id="UP000250321"/>
    </source>
</evidence>
<reference evidence="2 3" key="1">
    <citation type="submission" date="2018-02" db="EMBL/GenBank/DDBJ databases">
        <title>Draft genome of wild Prunus yedoensis var. nudiflora.</title>
        <authorList>
            <person name="Baek S."/>
            <person name="Kim J.-H."/>
            <person name="Choi K."/>
            <person name="Kim G.-B."/>
            <person name="Cho A."/>
            <person name="Jang H."/>
            <person name="Shin C.-H."/>
            <person name="Yu H.-J."/>
            <person name="Mun J.-H."/>
        </authorList>
    </citation>
    <scope>NUCLEOTIDE SEQUENCE [LARGE SCALE GENOMIC DNA]</scope>
    <source>
        <strain evidence="3">cv. Jeju island</strain>
        <tissue evidence="2">Leaf</tissue>
    </source>
</reference>
<gene>
    <name evidence="2" type="ORF">Pyn_10832</name>
</gene>
<dbReference type="AlphaFoldDB" id="A0A314XR72"/>
<evidence type="ECO:0000313" key="2">
    <source>
        <dbReference type="EMBL" id="PQP93587.1"/>
    </source>
</evidence>
<name>A0A314XR72_PRUYE</name>
<feature type="compositionally biased region" description="Acidic residues" evidence="1">
    <location>
        <begin position="73"/>
        <end position="92"/>
    </location>
</feature>
<evidence type="ECO:0000256" key="1">
    <source>
        <dbReference type="SAM" id="MobiDB-lite"/>
    </source>
</evidence>
<dbReference type="Proteomes" id="UP000250321">
    <property type="component" value="Unassembled WGS sequence"/>
</dbReference>
<dbReference type="OrthoDB" id="361102at2759"/>
<keyword evidence="3" id="KW-1185">Reference proteome</keyword>
<dbReference type="EMBL" id="PJQY01002447">
    <property type="protein sequence ID" value="PQP93587.1"/>
    <property type="molecule type" value="Genomic_DNA"/>
</dbReference>
<feature type="region of interest" description="Disordered" evidence="1">
    <location>
        <begin position="65"/>
        <end position="92"/>
    </location>
</feature>
<comment type="caution">
    <text evidence="2">The sequence shown here is derived from an EMBL/GenBank/DDBJ whole genome shotgun (WGS) entry which is preliminary data.</text>
</comment>
<proteinExistence type="predicted"/>
<organism evidence="2 3">
    <name type="scientific">Prunus yedoensis var. nudiflora</name>
    <dbReference type="NCBI Taxonomy" id="2094558"/>
    <lineage>
        <taxon>Eukaryota</taxon>
        <taxon>Viridiplantae</taxon>
        <taxon>Streptophyta</taxon>
        <taxon>Embryophyta</taxon>
        <taxon>Tracheophyta</taxon>
        <taxon>Spermatophyta</taxon>
        <taxon>Magnoliopsida</taxon>
        <taxon>eudicotyledons</taxon>
        <taxon>Gunneridae</taxon>
        <taxon>Pentapetalae</taxon>
        <taxon>rosids</taxon>
        <taxon>fabids</taxon>
        <taxon>Rosales</taxon>
        <taxon>Rosaceae</taxon>
        <taxon>Amygdaloideae</taxon>
        <taxon>Amygdaleae</taxon>
        <taxon>Prunus</taxon>
    </lineage>
</organism>